<feature type="transmembrane region" description="Helical" evidence="6">
    <location>
        <begin position="238"/>
        <end position="261"/>
    </location>
</feature>
<organism evidence="7 8">
    <name type="scientific">Thyridium curvatum</name>
    <dbReference type="NCBI Taxonomy" id="1093900"/>
    <lineage>
        <taxon>Eukaryota</taxon>
        <taxon>Fungi</taxon>
        <taxon>Dikarya</taxon>
        <taxon>Ascomycota</taxon>
        <taxon>Pezizomycotina</taxon>
        <taxon>Sordariomycetes</taxon>
        <taxon>Sordariomycetidae</taxon>
        <taxon>Thyridiales</taxon>
        <taxon>Thyridiaceae</taxon>
        <taxon>Thyridium</taxon>
    </lineage>
</organism>
<feature type="compositionally biased region" description="Low complexity" evidence="5">
    <location>
        <begin position="304"/>
        <end position="314"/>
    </location>
</feature>
<feature type="compositionally biased region" description="Basic and acidic residues" evidence="5">
    <location>
        <begin position="419"/>
        <end position="440"/>
    </location>
</feature>
<dbReference type="OrthoDB" id="4849731at2759"/>
<dbReference type="RefSeq" id="XP_030988625.1">
    <property type="nucleotide sequence ID" value="XM_031133834.1"/>
</dbReference>
<evidence type="ECO:0000256" key="4">
    <source>
        <dbReference type="ARBA" id="ARBA00023136"/>
    </source>
</evidence>
<dbReference type="AlphaFoldDB" id="A0A507ALD0"/>
<evidence type="ECO:0000256" key="1">
    <source>
        <dbReference type="ARBA" id="ARBA00004167"/>
    </source>
</evidence>
<keyword evidence="8" id="KW-1185">Reference proteome</keyword>
<dbReference type="STRING" id="1093900.A0A507ALD0"/>
<dbReference type="PANTHER" id="PTHR15549">
    <property type="entry name" value="PAIRED IMMUNOGLOBULIN-LIKE TYPE 2 RECEPTOR"/>
    <property type="match status" value="1"/>
</dbReference>
<sequence>MKSFVGVAAVGCMLTGANAFRKGALKWSRDQDESSWSPAQETNLAYMPLLAGVHVGVEAPAPTPAPDVEIMNLRKRTSTDNTCAYVGGDINTPLYCNPDSACVYNSINSKIGCCPDSSTKCPVWTTCLDSSERSRYTDTTNSNTLWCGSSAYPSCVTHIYADKVFSGYTLFGCARNLDRTDTVYYQATDSSSSRTIRGTTKSAVSDPTTSDPKTTPSRSTTPTPTPTPAPDGKSNTGAIVGGVVGGVAGLALIGAAIFFFMRRSRKNKNMQGTPFQPPPPGPNMQGPPPQGPQSMYGAPPPPQMAQQQQGYPPQGFVPVDNRASMAPSAYYDPSKTTPVSAPGSPPPQQYPYGATPPPPGQQPSPGPYAPSSPTGTAYSQGNAPPQSAVSPSNTSPGMGYQSGPVPGYAQAPAGQGQAHPHEFAAELPSERSDRELRELA</sequence>
<gene>
    <name evidence="7" type="ORF">E0L32_011138</name>
</gene>
<feature type="compositionally biased region" description="Polar residues" evidence="5">
    <location>
        <begin position="377"/>
        <end position="396"/>
    </location>
</feature>
<keyword evidence="4 6" id="KW-0472">Membrane</keyword>
<feature type="compositionally biased region" description="Pro residues" evidence="5">
    <location>
        <begin position="275"/>
        <end position="291"/>
    </location>
</feature>
<feature type="compositionally biased region" description="Pro residues" evidence="5">
    <location>
        <begin position="343"/>
        <end position="370"/>
    </location>
</feature>
<evidence type="ECO:0000256" key="6">
    <source>
        <dbReference type="SAM" id="Phobius"/>
    </source>
</evidence>
<feature type="region of interest" description="Disordered" evidence="5">
    <location>
        <begin position="268"/>
        <end position="440"/>
    </location>
</feature>
<feature type="compositionally biased region" description="Low complexity" evidence="5">
    <location>
        <begin position="205"/>
        <end position="222"/>
    </location>
</feature>
<keyword evidence="2 6" id="KW-0812">Transmembrane</keyword>
<dbReference type="Proteomes" id="UP000319257">
    <property type="component" value="Unassembled WGS sequence"/>
</dbReference>
<evidence type="ECO:0000256" key="2">
    <source>
        <dbReference type="ARBA" id="ARBA00022692"/>
    </source>
</evidence>
<evidence type="ECO:0000256" key="3">
    <source>
        <dbReference type="ARBA" id="ARBA00022989"/>
    </source>
</evidence>
<feature type="region of interest" description="Disordered" evidence="5">
    <location>
        <begin position="188"/>
        <end position="234"/>
    </location>
</feature>
<dbReference type="GO" id="GO:0071944">
    <property type="term" value="C:cell periphery"/>
    <property type="evidence" value="ECO:0007669"/>
    <property type="project" value="UniProtKB-ARBA"/>
</dbReference>
<reference evidence="7 8" key="1">
    <citation type="submission" date="2019-06" db="EMBL/GenBank/DDBJ databases">
        <title>Draft genome sequence of the filamentous fungus Phialemoniopsis curvata isolated from diesel fuel.</title>
        <authorList>
            <person name="Varaljay V.A."/>
            <person name="Lyon W.J."/>
            <person name="Crouch A.L."/>
            <person name="Drake C.E."/>
            <person name="Hollomon J.M."/>
            <person name="Nadeau L.J."/>
            <person name="Nunn H.S."/>
            <person name="Stevenson B.S."/>
            <person name="Bojanowski C.L."/>
            <person name="Crookes-Goodson W.J."/>
        </authorList>
    </citation>
    <scope>NUCLEOTIDE SEQUENCE [LARGE SCALE GENOMIC DNA]</scope>
    <source>
        <strain evidence="7 8">D216</strain>
    </source>
</reference>
<dbReference type="InParanoid" id="A0A507ALD0"/>
<comment type="subcellular location">
    <subcellularLocation>
        <location evidence="1">Membrane</location>
        <topology evidence="1">Single-pass membrane protein</topology>
    </subcellularLocation>
</comment>
<dbReference type="InterPro" id="IPR051694">
    <property type="entry name" value="Immunoregulatory_rcpt-like"/>
</dbReference>
<dbReference type="GO" id="GO:0016020">
    <property type="term" value="C:membrane"/>
    <property type="evidence" value="ECO:0007669"/>
    <property type="project" value="UniProtKB-SubCell"/>
</dbReference>
<name>A0A507ALD0_9PEZI</name>
<comment type="caution">
    <text evidence="7">The sequence shown here is derived from an EMBL/GenBank/DDBJ whole genome shotgun (WGS) entry which is preliminary data.</text>
</comment>
<keyword evidence="3 6" id="KW-1133">Transmembrane helix</keyword>
<evidence type="ECO:0000256" key="5">
    <source>
        <dbReference type="SAM" id="MobiDB-lite"/>
    </source>
</evidence>
<proteinExistence type="predicted"/>
<feature type="compositionally biased region" description="Low complexity" evidence="5">
    <location>
        <begin position="403"/>
        <end position="418"/>
    </location>
</feature>
<evidence type="ECO:0000313" key="8">
    <source>
        <dbReference type="Proteomes" id="UP000319257"/>
    </source>
</evidence>
<dbReference type="GeneID" id="41978585"/>
<feature type="compositionally biased region" description="Polar residues" evidence="5">
    <location>
        <begin position="188"/>
        <end position="203"/>
    </location>
</feature>
<evidence type="ECO:0000313" key="7">
    <source>
        <dbReference type="EMBL" id="TPX06914.1"/>
    </source>
</evidence>
<protein>
    <submittedName>
        <fullName evidence="7">Uncharacterized protein</fullName>
    </submittedName>
</protein>
<accession>A0A507ALD0</accession>
<dbReference type="EMBL" id="SKBQ01000099">
    <property type="protein sequence ID" value="TPX06914.1"/>
    <property type="molecule type" value="Genomic_DNA"/>
</dbReference>